<proteinExistence type="predicted"/>
<keyword evidence="3" id="KW-1185">Reference proteome</keyword>
<dbReference type="Proteomes" id="UP000005365">
    <property type="component" value="Unassembled WGS sequence"/>
</dbReference>
<dbReference type="AlphaFoldDB" id="C6M3J0"/>
<evidence type="ECO:0000313" key="3">
    <source>
        <dbReference type="Proteomes" id="UP000005365"/>
    </source>
</evidence>
<evidence type="ECO:0000313" key="2">
    <source>
        <dbReference type="EMBL" id="EET45143.1"/>
    </source>
</evidence>
<dbReference type="EMBL" id="ACKO02000005">
    <property type="protein sequence ID" value="EET45143.1"/>
    <property type="molecule type" value="Genomic_DNA"/>
</dbReference>
<evidence type="ECO:0000256" key="1">
    <source>
        <dbReference type="SAM" id="MobiDB-lite"/>
    </source>
</evidence>
<feature type="region of interest" description="Disordered" evidence="1">
    <location>
        <begin position="27"/>
        <end position="53"/>
    </location>
</feature>
<reference evidence="2" key="1">
    <citation type="submission" date="2009-07" db="EMBL/GenBank/DDBJ databases">
        <authorList>
            <person name="Weinstock G."/>
            <person name="Sodergren E."/>
            <person name="Clifton S."/>
            <person name="Fulton L."/>
            <person name="Fulton B."/>
            <person name="Courtney L."/>
            <person name="Fronick C."/>
            <person name="Harrison M."/>
            <person name="Strong C."/>
            <person name="Farmer C."/>
            <person name="Delahaunty K."/>
            <person name="Markovic C."/>
            <person name="Hall O."/>
            <person name="Minx P."/>
            <person name="Tomlinson C."/>
            <person name="Mitreva M."/>
            <person name="Nelson J."/>
            <person name="Hou S."/>
            <person name="Wollam A."/>
            <person name="Pepin K.H."/>
            <person name="Johnson M."/>
            <person name="Bhonagiri V."/>
            <person name="Nash W.E."/>
            <person name="Warren W."/>
            <person name="Chinwalla A."/>
            <person name="Mardis E.R."/>
            <person name="Wilson R.K."/>
        </authorList>
    </citation>
    <scope>NUCLEOTIDE SEQUENCE [LARGE SCALE GENOMIC DNA]</scope>
    <source>
        <strain evidence="2">ATCC 29256</strain>
    </source>
</reference>
<comment type="caution">
    <text evidence="2">The sequence shown here is derived from an EMBL/GenBank/DDBJ whole genome shotgun (WGS) entry which is preliminary data.</text>
</comment>
<sequence length="53" mass="6121">MICGSFFKSNPLYLMNMPKVQTLLPKRNANSDDLKMQKPPQAGGSYRYFLDHQ</sequence>
<organism evidence="2 3">
    <name type="scientific">Neisseria sicca ATCC 29256</name>
    <dbReference type="NCBI Taxonomy" id="547045"/>
    <lineage>
        <taxon>Bacteria</taxon>
        <taxon>Pseudomonadati</taxon>
        <taxon>Pseudomonadota</taxon>
        <taxon>Betaproteobacteria</taxon>
        <taxon>Neisseriales</taxon>
        <taxon>Neisseriaceae</taxon>
        <taxon>Neisseria</taxon>
    </lineage>
</organism>
<name>C6M3J0_NEISI</name>
<accession>C6M3J0</accession>
<protein>
    <submittedName>
        <fullName evidence="2">Uncharacterized protein</fullName>
    </submittedName>
</protein>
<gene>
    <name evidence="2" type="ORF">NEISICOT_01138</name>
</gene>